<dbReference type="Pfam" id="PF06991">
    <property type="entry name" value="MFAP1"/>
    <property type="match status" value="1"/>
</dbReference>
<evidence type="ECO:0000256" key="2">
    <source>
        <dbReference type="SAM" id="MobiDB-lite"/>
    </source>
</evidence>
<keyword evidence="1" id="KW-0175">Coiled coil</keyword>
<protein>
    <recommendedName>
        <fullName evidence="3">Micro-fibrillar-associated protein 1 C-terminal domain-containing protein</fullName>
    </recommendedName>
</protein>
<proteinExistence type="predicted"/>
<organism evidence="4 5">
    <name type="scientific">Cinchona calisaya</name>
    <dbReference type="NCBI Taxonomy" id="153742"/>
    <lineage>
        <taxon>Eukaryota</taxon>
        <taxon>Viridiplantae</taxon>
        <taxon>Streptophyta</taxon>
        <taxon>Embryophyta</taxon>
        <taxon>Tracheophyta</taxon>
        <taxon>Spermatophyta</taxon>
        <taxon>Magnoliopsida</taxon>
        <taxon>eudicotyledons</taxon>
        <taxon>Gunneridae</taxon>
        <taxon>Pentapetalae</taxon>
        <taxon>asterids</taxon>
        <taxon>lamiids</taxon>
        <taxon>Gentianales</taxon>
        <taxon>Rubiaceae</taxon>
        <taxon>Cinchonoideae</taxon>
        <taxon>Cinchoneae</taxon>
        <taxon>Cinchona</taxon>
    </lineage>
</organism>
<dbReference type="Proteomes" id="UP001630127">
    <property type="component" value="Unassembled WGS sequence"/>
</dbReference>
<keyword evidence="5" id="KW-1185">Reference proteome</keyword>
<evidence type="ECO:0000313" key="5">
    <source>
        <dbReference type="Proteomes" id="UP001630127"/>
    </source>
</evidence>
<evidence type="ECO:0000256" key="1">
    <source>
        <dbReference type="SAM" id="Coils"/>
    </source>
</evidence>
<evidence type="ECO:0000259" key="3">
    <source>
        <dbReference type="Pfam" id="PF06991"/>
    </source>
</evidence>
<feature type="coiled-coil region" evidence="1">
    <location>
        <begin position="11"/>
        <end position="41"/>
    </location>
</feature>
<dbReference type="InterPro" id="IPR009730">
    <property type="entry name" value="MFAP1_C"/>
</dbReference>
<dbReference type="PANTHER" id="PTHR15327">
    <property type="entry name" value="MICROFIBRIL-ASSOCIATED PROTEIN"/>
    <property type="match status" value="1"/>
</dbReference>
<accession>A0ABD2ZPJ0</accession>
<gene>
    <name evidence="4" type="ORF">ACH5RR_019509</name>
</gene>
<feature type="region of interest" description="Disordered" evidence="2">
    <location>
        <begin position="161"/>
        <end position="180"/>
    </location>
</feature>
<dbReference type="EMBL" id="JBJUIK010000008">
    <property type="protein sequence ID" value="KAL3521360.1"/>
    <property type="molecule type" value="Genomic_DNA"/>
</dbReference>
<comment type="caution">
    <text evidence="4">The sequence shown here is derived from an EMBL/GenBank/DDBJ whole genome shotgun (WGS) entry which is preliminary data.</text>
</comment>
<feature type="domain" description="Micro-fibrillar-associated protein 1 C-terminal" evidence="3">
    <location>
        <begin position="1"/>
        <end position="113"/>
    </location>
</feature>
<name>A0ABD2ZPJ0_9GENT</name>
<sequence>MVKGVFVPKPERDTIAEHERLEEEERALEELVKRRMEERKVETKKIIVEKIWEDEEIQKNMELEANIADVDTDDEMNEAEEYEAWKAREISRIKRDREDREAVLKEREEIEKSDADDCAGTAGTDTIYMRDFSAPTGEDKMDKWTFNDAMRIKYDAKMAGMNAPITKPKRSKKLKDWESR</sequence>
<evidence type="ECO:0000313" key="4">
    <source>
        <dbReference type="EMBL" id="KAL3521360.1"/>
    </source>
</evidence>
<dbReference type="InterPro" id="IPR033194">
    <property type="entry name" value="MFAP1"/>
</dbReference>
<reference evidence="4 5" key="1">
    <citation type="submission" date="2024-11" db="EMBL/GenBank/DDBJ databases">
        <title>A near-complete genome assembly of Cinchona calisaya.</title>
        <authorList>
            <person name="Lian D.C."/>
            <person name="Zhao X.W."/>
            <person name="Wei L."/>
        </authorList>
    </citation>
    <scope>NUCLEOTIDE SEQUENCE [LARGE SCALE GENOMIC DNA]</scope>
    <source>
        <tissue evidence="4">Nenye</tissue>
    </source>
</reference>
<dbReference type="AlphaFoldDB" id="A0ABD2ZPJ0"/>